<dbReference type="InterPro" id="IPR041522">
    <property type="entry name" value="CdaR_GGDEF"/>
</dbReference>
<dbReference type="STRING" id="146020.RMCB_0975"/>
<reference evidence="4" key="1">
    <citation type="journal article" date="2016" name="Genome Announc.">
        <title>Draft Genome Sequences of Five Rapidly Growing Mycobacterium Species, M. thermoresistibile, M. fortuitum subsp. acetamidolyticum, M. canariasense, M. brisbanense, and M. novocastrense.</title>
        <authorList>
            <person name="Katahira K."/>
            <person name="Ogura Y."/>
            <person name="Gotoh Y."/>
            <person name="Hayashi T."/>
        </authorList>
    </citation>
    <scope>NUCLEOTIDE SEQUENCE [LARGE SCALE GENOMIC DNA]</scope>
    <source>
        <strain evidence="4">JCM15654</strain>
    </source>
</reference>
<keyword evidence="4" id="KW-1185">Reference proteome</keyword>
<dbReference type="RefSeq" id="WP_063979580.1">
    <property type="nucleotide sequence ID" value="NZ_BCSX01000011.1"/>
</dbReference>
<protein>
    <submittedName>
        <fullName evidence="3">Two component GAF domain sensor and regulator</fullName>
    </submittedName>
</protein>
<dbReference type="Pfam" id="PF13185">
    <property type="entry name" value="GAF_2"/>
    <property type="match status" value="1"/>
</dbReference>
<dbReference type="SUPFAM" id="SSF55781">
    <property type="entry name" value="GAF domain-like"/>
    <property type="match status" value="1"/>
</dbReference>
<dbReference type="PANTHER" id="PTHR33744">
    <property type="entry name" value="CARBOHYDRATE DIACID REGULATOR"/>
    <property type="match status" value="1"/>
</dbReference>
<evidence type="ECO:0000313" key="4">
    <source>
        <dbReference type="Proteomes" id="UP000069620"/>
    </source>
</evidence>
<dbReference type="AlphaFoldDB" id="A0A100VVU8"/>
<dbReference type="EMBL" id="BCSX01000011">
    <property type="protein sequence ID" value="GAS86879.1"/>
    <property type="molecule type" value="Genomic_DNA"/>
</dbReference>
<name>A0A100VVU8_9MYCO</name>
<evidence type="ECO:0000313" key="3">
    <source>
        <dbReference type="EMBL" id="GAS86879.1"/>
    </source>
</evidence>
<evidence type="ECO:0000256" key="1">
    <source>
        <dbReference type="ARBA" id="ARBA00006754"/>
    </source>
</evidence>
<proteinExistence type="inferred from homology"/>
<feature type="domain" description="GAF" evidence="2">
    <location>
        <begin position="28"/>
        <end position="185"/>
    </location>
</feature>
<dbReference type="PANTHER" id="PTHR33744:SF1">
    <property type="entry name" value="DNA-BINDING TRANSCRIPTIONAL ACTIVATOR ADER"/>
    <property type="match status" value="1"/>
</dbReference>
<dbReference type="Pfam" id="PF13556">
    <property type="entry name" value="HTH_30"/>
    <property type="match status" value="1"/>
</dbReference>
<gene>
    <name evidence="3" type="ORF">RMCB_0975</name>
</gene>
<dbReference type="InterPro" id="IPR029016">
    <property type="entry name" value="GAF-like_dom_sf"/>
</dbReference>
<reference evidence="4" key="2">
    <citation type="submission" date="2016-02" db="EMBL/GenBank/DDBJ databases">
        <title>Draft genome sequence of five rapidly growing Mycobacterium species.</title>
        <authorList>
            <person name="Katahira K."/>
            <person name="Gotou Y."/>
            <person name="Iida K."/>
            <person name="Ogura Y."/>
            <person name="Hayashi T."/>
        </authorList>
    </citation>
    <scope>NUCLEOTIDE SEQUENCE [LARGE SCALE GENOMIC DNA]</scope>
    <source>
        <strain evidence="4">JCM15654</strain>
    </source>
</reference>
<dbReference type="Gene3D" id="3.30.450.40">
    <property type="match status" value="1"/>
</dbReference>
<sequence length="581" mass="62289">MRTYTSGEMRQWLGGVGDLAAAVNAATPLPKLLDLIAETACSLTGYEASGVLLVDDERHRLYISGSFGLSVEYVAEVNERRTITVDSGPLSGGPSTWAFRSGEPAIVRDILADPTFAPWAWLADNYGYRAMAAVPLLVDRAPVGTLNCYRTAVHDFGPDEVALLWTLANQAGTALQSSRLISSLTEQRRLLEQSEDIHRELTEVALRAGGVQGVADALARLQRRPVLVTDNSGAVIANAAYEGVQLAPEPIIPDQLPDGIGEVAYRNRVTAPVSLGRDVVARLWLPTRLADLSELDRRALEHAAVVCALEVLRQRTATDVEWSLRSDLLADFLAGAAVEALATRAGALGHDLTRAHTVIVAASDGDGGPGRSRSLLSTVRAVAAQCEPRPLVSSTGGDVLVLWPDASRSESPGQAAERIRTAVSRLAGAHTATVVVGHRCERLTDARAAMGTARAALELARLHGTNRVVTLPDLGVYGLLLQLNDPHELVRFADHTLDALRRYDERKNAQLVSTVRTYLEQGMNVGRTAAALFVHQNTIGLRLKKVEEVAGLSLQQPESWLQLKLALMAADVLGGAETTQA</sequence>
<dbReference type="InterPro" id="IPR051448">
    <property type="entry name" value="CdaR-like_regulators"/>
</dbReference>
<dbReference type="Gene3D" id="1.10.10.2840">
    <property type="entry name" value="PucR C-terminal helix-turn-helix domain"/>
    <property type="match status" value="1"/>
</dbReference>
<dbReference type="Proteomes" id="UP000069620">
    <property type="component" value="Unassembled WGS sequence"/>
</dbReference>
<dbReference type="InterPro" id="IPR025736">
    <property type="entry name" value="PucR_C-HTH_dom"/>
</dbReference>
<comment type="caution">
    <text evidence="3">The sequence shown here is derived from an EMBL/GenBank/DDBJ whole genome shotgun (WGS) entry which is preliminary data.</text>
</comment>
<dbReference type="InterPro" id="IPR042070">
    <property type="entry name" value="PucR_C-HTH_sf"/>
</dbReference>
<dbReference type="SMART" id="SM00065">
    <property type="entry name" value="GAF"/>
    <property type="match status" value="1"/>
</dbReference>
<accession>A0A100VVU8</accession>
<organism evidence="3 4">
    <name type="scientific">Mycolicibacterium brisbanense</name>
    <dbReference type="NCBI Taxonomy" id="146020"/>
    <lineage>
        <taxon>Bacteria</taxon>
        <taxon>Bacillati</taxon>
        <taxon>Actinomycetota</taxon>
        <taxon>Actinomycetes</taxon>
        <taxon>Mycobacteriales</taxon>
        <taxon>Mycobacteriaceae</taxon>
        <taxon>Mycolicibacterium</taxon>
    </lineage>
</organism>
<comment type="similarity">
    <text evidence="1">Belongs to the CdaR family.</text>
</comment>
<evidence type="ECO:0000259" key="2">
    <source>
        <dbReference type="SMART" id="SM00065"/>
    </source>
</evidence>
<dbReference type="Pfam" id="PF17853">
    <property type="entry name" value="GGDEF_2"/>
    <property type="match status" value="1"/>
</dbReference>
<dbReference type="InterPro" id="IPR003018">
    <property type="entry name" value="GAF"/>
</dbReference>